<proteinExistence type="predicted"/>
<keyword evidence="1" id="KW-0472">Membrane</keyword>
<dbReference type="EMBL" id="FOES01000064">
    <property type="protein sequence ID" value="SER24005.1"/>
    <property type="molecule type" value="Genomic_DNA"/>
</dbReference>
<reference evidence="2 3" key="1">
    <citation type="submission" date="2016-10" db="EMBL/GenBank/DDBJ databases">
        <authorList>
            <person name="de Groot N.N."/>
        </authorList>
    </citation>
    <scope>NUCLEOTIDE SEQUENCE [LARGE SCALE GENOMIC DNA]</scope>
    <source>
        <strain evidence="2 3">DSM 21633</strain>
    </source>
</reference>
<evidence type="ECO:0000313" key="2">
    <source>
        <dbReference type="EMBL" id="SER24005.1"/>
    </source>
</evidence>
<evidence type="ECO:0000256" key="1">
    <source>
        <dbReference type="SAM" id="Phobius"/>
    </source>
</evidence>
<gene>
    <name evidence="2" type="ORF">SAMN05216362_1648</name>
</gene>
<dbReference type="Proteomes" id="UP000199427">
    <property type="component" value="Unassembled WGS sequence"/>
</dbReference>
<evidence type="ECO:0000313" key="3">
    <source>
        <dbReference type="Proteomes" id="UP000199427"/>
    </source>
</evidence>
<keyword evidence="1" id="KW-0812">Transmembrane</keyword>
<organism evidence="2 3">
    <name type="scientific">Piscibacillus halophilus</name>
    <dbReference type="NCBI Taxonomy" id="571933"/>
    <lineage>
        <taxon>Bacteria</taxon>
        <taxon>Bacillati</taxon>
        <taxon>Bacillota</taxon>
        <taxon>Bacilli</taxon>
        <taxon>Bacillales</taxon>
        <taxon>Bacillaceae</taxon>
        <taxon>Piscibacillus</taxon>
    </lineage>
</organism>
<dbReference type="RefSeq" id="WP_091776201.1">
    <property type="nucleotide sequence ID" value="NZ_CAESCL010000063.1"/>
</dbReference>
<name>A0A1H9MKM3_9BACI</name>
<sequence>MIARVLTYLLIGGLLIAAVAVSAPQYLYHLFIVFGILFVIGTGYLAFVYAKRVFDLLKRLKEE</sequence>
<keyword evidence="3" id="KW-1185">Reference proteome</keyword>
<feature type="transmembrane region" description="Helical" evidence="1">
    <location>
        <begin position="30"/>
        <end position="50"/>
    </location>
</feature>
<dbReference type="OrthoDB" id="2973599at2"/>
<dbReference type="AlphaFoldDB" id="A0A1H9MKM3"/>
<protein>
    <submittedName>
        <fullName evidence="2">Uncharacterized protein</fullName>
    </submittedName>
</protein>
<keyword evidence="1" id="KW-1133">Transmembrane helix</keyword>
<accession>A0A1H9MKM3</accession>